<dbReference type="KEGG" id="dgo:DGo_PB0453"/>
<evidence type="ECO:0000256" key="2">
    <source>
        <dbReference type="SAM" id="Phobius"/>
    </source>
</evidence>
<geneLocation type="plasmid" evidence="3 4">
    <name>P2</name>
</geneLocation>
<feature type="transmembrane region" description="Helical" evidence="2">
    <location>
        <begin position="61"/>
        <end position="87"/>
    </location>
</feature>
<name>H8H2H5_DEIGI</name>
<feature type="transmembrane region" description="Helical" evidence="2">
    <location>
        <begin position="30"/>
        <end position="49"/>
    </location>
</feature>
<dbReference type="OrthoDB" id="69343at2"/>
<sequence length="173" mass="18433">MTKSLLILLALTFTAKEATGTTGDFPLTGSELWQLLFVFLAALFTSLSNEASKRREGETFVLMRFLGDVGLGLMAGMCIPLLITWAFEHLTKSTTDWRASVGLSILGAYIGRDALQWAWSMVKAASEFIGRLKGMRVSFDGSSSSDPPSAPPPTADPPTPPPPAPSSGGDDHA</sequence>
<dbReference type="Proteomes" id="UP000007575">
    <property type="component" value="Plasmid P2"/>
</dbReference>
<reference evidence="3 4" key="1">
    <citation type="journal article" date="2012" name="PLoS ONE">
        <title>Genome sequence and transcriptome analysis of the radioresistant bacterium Deinococcus gobiensis: insights into the extreme environmental adaptations.</title>
        <authorList>
            <person name="Yuan M."/>
            <person name="Chen M."/>
            <person name="Zhang W."/>
            <person name="Lu W."/>
            <person name="Wang J."/>
            <person name="Yang M."/>
            <person name="Zhao P."/>
            <person name="Tang R."/>
            <person name="Li X."/>
            <person name="Hao Y."/>
            <person name="Zhou Z."/>
            <person name="Zhan Y."/>
            <person name="Yu H."/>
            <person name="Teng C."/>
            <person name="Yan Y."/>
            <person name="Ping S."/>
            <person name="Wang Y."/>
            <person name="Lin M."/>
        </authorList>
    </citation>
    <scope>NUCLEOTIDE SEQUENCE [LARGE SCALE GENOMIC DNA]</scope>
    <source>
        <strain evidence="4">DSM 21396 / JCM 16679 / CGMCC 1.7299 / I-0</strain>
        <plasmid evidence="3">P2</plasmid>
    </source>
</reference>
<organism evidence="3 4">
    <name type="scientific">Deinococcus gobiensis (strain DSM 21396 / JCM 16679 / CGMCC 1.7299 / I-0)</name>
    <dbReference type="NCBI Taxonomy" id="745776"/>
    <lineage>
        <taxon>Bacteria</taxon>
        <taxon>Thermotogati</taxon>
        <taxon>Deinococcota</taxon>
        <taxon>Deinococci</taxon>
        <taxon>Deinococcales</taxon>
        <taxon>Deinococcaceae</taxon>
        <taxon>Deinococcus</taxon>
    </lineage>
</organism>
<keyword evidence="2" id="KW-0812">Transmembrane</keyword>
<dbReference type="RefSeq" id="WP_014686814.1">
    <property type="nucleotide sequence ID" value="NC_017791.1"/>
</dbReference>
<keyword evidence="2" id="KW-0472">Membrane</keyword>
<dbReference type="PATRIC" id="fig|745776.4.peg.3742"/>
<proteinExistence type="predicted"/>
<protein>
    <submittedName>
        <fullName evidence="3">Uncharacterized protein</fullName>
    </submittedName>
</protein>
<accession>H8H2H5</accession>
<keyword evidence="4" id="KW-1185">Reference proteome</keyword>
<evidence type="ECO:0000313" key="3">
    <source>
        <dbReference type="EMBL" id="AFD27722.1"/>
    </source>
</evidence>
<dbReference type="EMBL" id="CP002193">
    <property type="protein sequence ID" value="AFD27722.1"/>
    <property type="molecule type" value="Genomic_DNA"/>
</dbReference>
<dbReference type="AlphaFoldDB" id="H8H2H5"/>
<evidence type="ECO:0000313" key="4">
    <source>
        <dbReference type="Proteomes" id="UP000007575"/>
    </source>
</evidence>
<feature type="compositionally biased region" description="Pro residues" evidence="1">
    <location>
        <begin position="148"/>
        <end position="165"/>
    </location>
</feature>
<keyword evidence="3" id="KW-0614">Plasmid</keyword>
<evidence type="ECO:0000256" key="1">
    <source>
        <dbReference type="SAM" id="MobiDB-lite"/>
    </source>
</evidence>
<keyword evidence="2" id="KW-1133">Transmembrane helix</keyword>
<gene>
    <name evidence="3" type="ordered locus">DGo_PB0453</name>
</gene>
<feature type="region of interest" description="Disordered" evidence="1">
    <location>
        <begin position="139"/>
        <end position="173"/>
    </location>
</feature>
<dbReference type="HOGENOM" id="CLU_1545097_0_0_0"/>